<dbReference type="Proteomes" id="UP001213799">
    <property type="component" value="Unassembled WGS sequence"/>
</dbReference>
<dbReference type="GO" id="GO:0005737">
    <property type="term" value="C:cytoplasm"/>
    <property type="evidence" value="ECO:0007669"/>
    <property type="project" value="UniProtKB-SubCell"/>
</dbReference>
<proteinExistence type="predicted"/>
<reference evidence="5" key="1">
    <citation type="journal article" date="2023" name="IMA Fungus">
        <title>Comparative genomic study of the Penicillium genus elucidates a diverse pangenome and 15 lateral gene transfer events.</title>
        <authorList>
            <person name="Petersen C."/>
            <person name="Sorensen T."/>
            <person name="Nielsen M.R."/>
            <person name="Sondergaard T.E."/>
            <person name="Sorensen J.L."/>
            <person name="Fitzpatrick D.A."/>
            <person name="Frisvad J.C."/>
            <person name="Nielsen K.L."/>
        </authorList>
    </citation>
    <scope>NUCLEOTIDE SEQUENCE</scope>
    <source>
        <strain evidence="5">IBT 12815</strain>
    </source>
</reference>
<evidence type="ECO:0000313" key="6">
    <source>
        <dbReference type="Proteomes" id="UP001213799"/>
    </source>
</evidence>
<dbReference type="PANTHER" id="PTHR31250">
    <property type="entry name" value="IQ DOMAIN-CONTAINING PROTEIN IQM3"/>
    <property type="match status" value="1"/>
</dbReference>
<accession>A0AAD6H0U9</accession>
<dbReference type="GeneID" id="81590231"/>
<keyword evidence="3" id="KW-0963">Cytoplasm</keyword>
<keyword evidence="4" id="KW-0539">Nucleus</keyword>
<dbReference type="PANTHER" id="PTHR31250:SF27">
    <property type="entry name" value="IQ DOMAIN-CONTAINING PROTEIN IQM5"/>
    <property type="match status" value="1"/>
</dbReference>
<evidence type="ECO:0000256" key="1">
    <source>
        <dbReference type="ARBA" id="ARBA00004123"/>
    </source>
</evidence>
<evidence type="ECO:0000256" key="4">
    <source>
        <dbReference type="ARBA" id="ARBA00023242"/>
    </source>
</evidence>
<dbReference type="RefSeq" id="XP_056752065.1">
    <property type="nucleotide sequence ID" value="XM_056899989.1"/>
</dbReference>
<evidence type="ECO:0000256" key="2">
    <source>
        <dbReference type="ARBA" id="ARBA00004496"/>
    </source>
</evidence>
<dbReference type="GO" id="GO:0005634">
    <property type="term" value="C:nucleus"/>
    <property type="evidence" value="ECO:0007669"/>
    <property type="project" value="UniProtKB-SubCell"/>
</dbReference>
<sequence>MTKLPGTSTCSDVIDKEEAARTVQRIYRGHRTRRELRGLGLAASTRWIEAFQEAQWHHLHRPPEPRVAPSNDGFNQARRNWQRAVSVARRVGGDDRVLEVSPSMGTHSDYNTEITAGAPPKMMDLQYFLEMVDLKHRHGSSLRSYHTYWRNSSSNENFFYWLDYGEGKNIELPQCSRDRLEKEQVRYLTREERMDYMVTVDETGLFRWAKNNELVWTNTARFKDSLQGIVGIEDDVPQFSGNSTILQPDSTWDLAPSRSCSSYSSSISTTSARHSPDDVLSNQDPKHFADEEYKAAKMMKNVVHASPAAAFKRLLGKSSEKEDMWLFVADTSFRLYIGIKKGGAFQHSSFLRGARIAAAGMIKIKHGQLRSLAPLSGHYRPPAANFRAFHHTLQQQGVDMSHVSMSKSYIMLAGIEGYTKTKQKARAVHEKVNASKSSIIHKNEYGGT</sequence>
<protein>
    <submittedName>
        <fullName evidence="5">Uncharacterized protein</fullName>
    </submittedName>
</protein>
<comment type="subcellular location">
    <subcellularLocation>
        <location evidence="2">Cytoplasm</location>
    </subcellularLocation>
    <subcellularLocation>
        <location evidence="1">Nucleus</location>
    </subcellularLocation>
</comment>
<organism evidence="5 6">
    <name type="scientific">Penicillium hordei</name>
    <dbReference type="NCBI Taxonomy" id="40994"/>
    <lineage>
        <taxon>Eukaryota</taxon>
        <taxon>Fungi</taxon>
        <taxon>Dikarya</taxon>
        <taxon>Ascomycota</taxon>
        <taxon>Pezizomycotina</taxon>
        <taxon>Eurotiomycetes</taxon>
        <taxon>Eurotiomycetidae</taxon>
        <taxon>Eurotiales</taxon>
        <taxon>Aspergillaceae</taxon>
        <taxon>Penicillium</taxon>
    </lineage>
</organism>
<evidence type="ECO:0000256" key="3">
    <source>
        <dbReference type="ARBA" id="ARBA00022490"/>
    </source>
</evidence>
<dbReference type="EMBL" id="JAQJAE010000004">
    <property type="protein sequence ID" value="KAJ5598851.1"/>
    <property type="molecule type" value="Genomic_DNA"/>
</dbReference>
<dbReference type="AlphaFoldDB" id="A0AAD6H0U9"/>
<keyword evidence="6" id="KW-1185">Reference proteome</keyword>
<dbReference type="InterPro" id="IPR044159">
    <property type="entry name" value="IQM"/>
</dbReference>
<evidence type="ECO:0000313" key="5">
    <source>
        <dbReference type="EMBL" id="KAJ5598851.1"/>
    </source>
</evidence>
<comment type="caution">
    <text evidence="5">The sequence shown here is derived from an EMBL/GenBank/DDBJ whole genome shotgun (WGS) entry which is preliminary data.</text>
</comment>
<dbReference type="PROSITE" id="PS50096">
    <property type="entry name" value="IQ"/>
    <property type="match status" value="1"/>
</dbReference>
<name>A0AAD6H0U9_9EURO</name>
<gene>
    <name evidence="5" type="ORF">N7537_008935</name>
</gene>
<reference evidence="5" key="2">
    <citation type="submission" date="2023-01" db="EMBL/GenBank/DDBJ databases">
        <authorList>
            <person name="Petersen C."/>
        </authorList>
    </citation>
    <scope>NUCLEOTIDE SEQUENCE</scope>
    <source>
        <strain evidence="5">IBT 12815</strain>
    </source>
</reference>